<keyword evidence="9 11" id="KW-0675">Receptor</keyword>
<evidence type="ECO:0000256" key="10">
    <source>
        <dbReference type="ARBA" id="ARBA00023224"/>
    </source>
</evidence>
<comment type="similarity">
    <text evidence="11">Belongs to the G-protein coupled receptor 1 family.</text>
</comment>
<evidence type="ECO:0000256" key="6">
    <source>
        <dbReference type="ARBA" id="ARBA00022989"/>
    </source>
</evidence>
<dbReference type="Proteomes" id="UP000504612">
    <property type="component" value="Unplaced"/>
</dbReference>
<dbReference type="PRINTS" id="PR00245">
    <property type="entry name" value="OLFACTORYR"/>
</dbReference>
<comment type="subcellular location">
    <subcellularLocation>
        <location evidence="1 12">Cell membrane</location>
        <topology evidence="1 12">Multi-pass membrane protein</topology>
    </subcellularLocation>
</comment>
<keyword evidence="6 12" id="KW-1133">Transmembrane helix</keyword>
<evidence type="ECO:0000313" key="15">
    <source>
        <dbReference type="RefSeq" id="XP_026519705.1"/>
    </source>
</evidence>
<feature type="transmembrane region" description="Helical" evidence="12">
    <location>
        <begin position="96"/>
        <end position="118"/>
    </location>
</feature>
<dbReference type="Pfam" id="PF13853">
    <property type="entry name" value="7tm_4"/>
    <property type="match status" value="1"/>
</dbReference>
<dbReference type="InterPro" id="IPR000725">
    <property type="entry name" value="Olfact_rcpt"/>
</dbReference>
<evidence type="ECO:0000256" key="9">
    <source>
        <dbReference type="ARBA" id="ARBA00023170"/>
    </source>
</evidence>
<evidence type="ECO:0000256" key="11">
    <source>
        <dbReference type="RuleBase" id="RU000688"/>
    </source>
</evidence>
<dbReference type="PROSITE" id="PS00237">
    <property type="entry name" value="G_PROTEIN_RECEP_F1_1"/>
    <property type="match status" value="1"/>
</dbReference>
<keyword evidence="5 12" id="KW-0552">Olfaction</keyword>
<keyword evidence="8 12" id="KW-0472">Membrane</keyword>
<evidence type="ECO:0000256" key="12">
    <source>
        <dbReference type="RuleBase" id="RU363047"/>
    </source>
</evidence>
<keyword evidence="10 11" id="KW-0807">Transducer</keyword>
<keyword evidence="4 11" id="KW-0812">Transmembrane</keyword>
<dbReference type="InterPro" id="IPR017452">
    <property type="entry name" value="GPCR_Rhodpsn_7TM"/>
</dbReference>
<feature type="transmembrane region" description="Helical" evidence="12">
    <location>
        <begin position="273"/>
        <end position="290"/>
    </location>
</feature>
<dbReference type="GO" id="GO:0004930">
    <property type="term" value="F:G protein-coupled receptor activity"/>
    <property type="evidence" value="ECO:0007669"/>
    <property type="project" value="UniProtKB-KW"/>
</dbReference>
<dbReference type="Gene3D" id="1.20.1070.10">
    <property type="entry name" value="Rhodopsin 7-helix transmembrane proteins"/>
    <property type="match status" value="1"/>
</dbReference>
<evidence type="ECO:0000313" key="14">
    <source>
        <dbReference type="Proteomes" id="UP000504612"/>
    </source>
</evidence>
<keyword evidence="14" id="KW-1185">Reference proteome</keyword>
<feature type="transmembrane region" description="Helical" evidence="12">
    <location>
        <begin position="195"/>
        <end position="214"/>
    </location>
</feature>
<dbReference type="PROSITE" id="PS50262">
    <property type="entry name" value="G_PROTEIN_RECEP_F1_2"/>
    <property type="match status" value="1"/>
</dbReference>
<gene>
    <name evidence="15" type="primary">LOC113409745</name>
</gene>
<evidence type="ECO:0000256" key="3">
    <source>
        <dbReference type="ARBA" id="ARBA00022606"/>
    </source>
</evidence>
<feature type="transmembrane region" description="Helical" evidence="12">
    <location>
        <begin position="235"/>
        <end position="253"/>
    </location>
</feature>
<sequence>MENQTFIKEFIFLGFSNHLDLYILFFFMFLAIYTITLVGNALIITLIKTDVTLHSPMYYFLTNLSFLDICYISTTIPVMLINFFRLRKTISYIGCIAQLFFLISCAGTECVLLAVMAYDRYVAICSPLHYSNIMNLSACRKMVGFSWSCGLANSLVHTLLASSLIICKSNQLSHFFCDVPLLLKLSCSDTSVNEAVLHLASASIGLTPCLFTLISYIRIIGTILKINTSKGRAKAFSTCASHLIVVIVFYGTANFNYNRPSSGYSLDIDTLVSSLYCIVTPMLNPIIYSLRNKEVKASLMKILGRKLFSHRQPNKPRQKASPYQCPDCRLPKSNVAPPALAPPHYFKNL</sequence>
<evidence type="ECO:0000256" key="4">
    <source>
        <dbReference type="ARBA" id="ARBA00022692"/>
    </source>
</evidence>
<keyword evidence="2 12" id="KW-1003">Cell membrane</keyword>
<feature type="transmembrane region" description="Helical" evidence="12">
    <location>
        <begin position="59"/>
        <end position="84"/>
    </location>
</feature>
<reference evidence="15" key="1">
    <citation type="submission" date="2025-08" db="UniProtKB">
        <authorList>
            <consortium name="RefSeq"/>
        </authorList>
    </citation>
    <scope>IDENTIFICATION</scope>
</reference>
<dbReference type="PRINTS" id="PR00237">
    <property type="entry name" value="GPCRRHODOPSN"/>
</dbReference>
<protein>
    <recommendedName>
        <fullName evidence="12">Olfactory receptor</fullName>
    </recommendedName>
</protein>
<organism evidence="14 15">
    <name type="scientific">Notechis scutatus</name>
    <name type="common">mainland tiger snake</name>
    <dbReference type="NCBI Taxonomy" id="8663"/>
    <lineage>
        <taxon>Eukaryota</taxon>
        <taxon>Metazoa</taxon>
        <taxon>Chordata</taxon>
        <taxon>Craniata</taxon>
        <taxon>Vertebrata</taxon>
        <taxon>Euteleostomi</taxon>
        <taxon>Lepidosauria</taxon>
        <taxon>Squamata</taxon>
        <taxon>Bifurcata</taxon>
        <taxon>Unidentata</taxon>
        <taxon>Episquamata</taxon>
        <taxon>Toxicofera</taxon>
        <taxon>Serpentes</taxon>
        <taxon>Colubroidea</taxon>
        <taxon>Elapidae</taxon>
        <taxon>Hydrophiinae</taxon>
        <taxon>Notechis</taxon>
    </lineage>
</organism>
<dbReference type="SUPFAM" id="SSF81321">
    <property type="entry name" value="Family A G protein-coupled receptor-like"/>
    <property type="match status" value="1"/>
</dbReference>
<dbReference type="GeneID" id="113409745"/>
<dbReference type="GO" id="GO:0005886">
    <property type="term" value="C:plasma membrane"/>
    <property type="evidence" value="ECO:0007669"/>
    <property type="project" value="UniProtKB-SubCell"/>
</dbReference>
<dbReference type="FunFam" id="1.20.1070.10:FF:000001">
    <property type="entry name" value="Olfactory receptor"/>
    <property type="match status" value="1"/>
</dbReference>
<evidence type="ECO:0000256" key="7">
    <source>
        <dbReference type="ARBA" id="ARBA00023040"/>
    </source>
</evidence>
<feature type="domain" description="G-protein coupled receptors family 1 profile" evidence="13">
    <location>
        <begin position="39"/>
        <end position="288"/>
    </location>
</feature>
<evidence type="ECO:0000256" key="2">
    <source>
        <dbReference type="ARBA" id="ARBA00022475"/>
    </source>
</evidence>
<feature type="transmembrane region" description="Helical" evidence="12">
    <location>
        <begin position="21"/>
        <end position="47"/>
    </location>
</feature>
<dbReference type="GO" id="GO:0004984">
    <property type="term" value="F:olfactory receptor activity"/>
    <property type="evidence" value="ECO:0007669"/>
    <property type="project" value="InterPro"/>
</dbReference>
<dbReference type="CDD" id="cd15231">
    <property type="entry name" value="7tmA_OR5V1-like"/>
    <property type="match status" value="1"/>
</dbReference>
<dbReference type="AlphaFoldDB" id="A0A6J1TPB3"/>
<proteinExistence type="inferred from homology"/>
<dbReference type="InterPro" id="IPR000276">
    <property type="entry name" value="GPCR_Rhodpsn"/>
</dbReference>
<dbReference type="PANTHER" id="PTHR26452">
    <property type="entry name" value="OLFACTORY RECEPTOR"/>
    <property type="match status" value="1"/>
</dbReference>
<keyword evidence="3 12" id="KW-0716">Sensory transduction</keyword>
<evidence type="ECO:0000256" key="5">
    <source>
        <dbReference type="ARBA" id="ARBA00022725"/>
    </source>
</evidence>
<evidence type="ECO:0000256" key="8">
    <source>
        <dbReference type="ARBA" id="ARBA00023136"/>
    </source>
</evidence>
<name>A0A6J1TPB3_9SAUR</name>
<accession>A0A6J1TPB3</accession>
<evidence type="ECO:0000259" key="13">
    <source>
        <dbReference type="PROSITE" id="PS50262"/>
    </source>
</evidence>
<dbReference type="InterPro" id="IPR050516">
    <property type="entry name" value="Olfactory_GPCR"/>
</dbReference>
<dbReference type="RefSeq" id="XP_026519705.1">
    <property type="nucleotide sequence ID" value="XM_026663920.1"/>
</dbReference>
<keyword evidence="7 11" id="KW-0297">G-protein coupled receptor</keyword>
<dbReference type="KEGG" id="nss:113409745"/>
<evidence type="ECO:0000256" key="1">
    <source>
        <dbReference type="ARBA" id="ARBA00004651"/>
    </source>
</evidence>